<dbReference type="EnsemblMetazoa" id="CJA42011.1">
    <property type="protein sequence ID" value="CJA42011.1"/>
    <property type="gene ID" value="WBGene00217859"/>
</dbReference>
<reference evidence="3" key="1">
    <citation type="submission" date="2010-08" db="EMBL/GenBank/DDBJ databases">
        <authorList>
            <consortium name="Caenorhabditis japonica Sequencing Consortium"/>
            <person name="Wilson R.K."/>
        </authorList>
    </citation>
    <scope>NUCLEOTIDE SEQUENCE [LARGE SCALE GENOMIC DNA]</scope>
    <source>
        <strain evidence="3">DF5081</strain>
    </source>
</reference>
<dbReference type="Proteomes" id="UP000005237">
    <property type="component" value="Unassembled WGS sequence"/>
</dbReference>
<dbReference type="AlphaFoldDB" id="A0A8R1ESQ5"/>
<reference evidence="2" key="2">
    <citation type="submission" date="2022-06" db="UniProtKB">
        <authorList>
            <consortium name="EnsemblMetazoa"/>
        </authorList>
    </citation>
    <scope>IDENTIFICATION</scope>
    <source>
        <strain evidence="2">DF5081</strain>
    </source>
</reference>
<keyword evidence="3" id="KW-1185">Reference proteome</keyword>
<evidence type="ECO:0000313" key="3">
    <source>
        <dbReference type="Proteomes" id="UP000005237"/>
    </source>
</evidence>
<evidence type="ECO:0000256" key="1">
    <source>
        <dbReference type="SAM" id="MobiDB-lite"/>
    </source>
</evidence>
<organism evidence="2 3">
    <name type="scientific">Caenorhabditis japonica</name>
    <dbReference type="NCBI Taxonomy" id="281687"/>
    <lineage>
        <taxon>Eukaryota</taxon>
        <taxon>Metazoa</taxon>
        <taxon>Ecdysozoa</taxon>
        <taxon>Nematoda</taxon>
        <taxon>Chromadorea</taxon>
        <taxon>Rhabditida</taxon>
        <taxon>Rhabditina</taxon>
        <taxon>Rhabditomorpha</taxon>
        <taxon>Rhabditoidea</taxon>
        <taxon>Rhabditidae</taxon>
        <taxon>Peloderinae</taxon>
        <taxon>Caenorhabditis</taxon>
    </lineage>
</organism>
<feature type="region of interest" description="Disordered" evidence="1">
    <location>
        <begin position="1"/>
        <end position="23"/>
    </location>
</feature>
<accession>A0A8R1ESQ5</accession>
<evidence type="ECO:0000313" key="2">
    <source>
        <dbReference type="EnsemblMetazoa" id="CJA42011.1"/>
    </source>
</evidence>
<proteinExistence type="predicted"/>
<name>A0A8R1ESQ5_CAEJA</name>
<sequence length="154" mass="17501">MTSTTKFVIENELEDGNGQDGGQYNEFIDDAILDEDMDIDNVGKDHEVKKREDEARLKTLEEYTIFDDNHVNDQVTAQTAAQPPVDATSANNTLLQTEVPSAVVKDIQDFMEANGITRIATSEENKLRRRLLDLQSQNTELRLISTSRSRKWQQ</sequence>
<protein>
    <submittedName>
        <fullName evidence="2">Uncharacterized protein</fullName>
    </submittedName>
</protein>